<evidence type="ECO:0000259" key="2">
    <source>
        <dbReference type="SMART" id="SM00382"/>
    </source>
</evidence>
<dbReference type="SUPFAM" id="SSF52540">
    <property type="entry name" value="P-loop containing nucleoside triphosphate hydrolases"/>
    <property type="match status" value="1"/>
</dbReference>
<dbReference type="AlphaFoldDB" id="L9VHT2"/>
<dbReference type="InterPro" id="IPR011704">
    <property type="entry name" value="ATPase_dyneun-rel_AAA"/>
</dbReference>
<dbReference type="InterPro" id="IPR050764">
    <property type="entry name" value="CbbQ/NirQ/NorQ/GpvN"/>
</dbReference>
<dbReference type="eggNOG" id="arCOG00441">
    <property type="taxonomic scope" value="Archaea"/>
</dbReference>
<dbReference type="RefSeq" id="WP_006092365.1">
    <property type="nucleotide sequence ID" value="NZ_AOHW01000049.1"/>
</dbReference>
<dbReference type="SMART" id="SM00382">
    <property type="entry name" value="AAA"/>
    <property type="match status" value="1"/>
</dbReference>
<feature type="domain" description="AAA+ ATPase" evidence="2">
    <location>
        <begin position="43"/>
        <end position="242"/>
    </location>
</feature>
<sequence length="349" mass="38235">MTDETPTIAFDTVSESTLRERFEELNYVADDRLVTTVYLALQLGRPLLVEGPPGSGKTELGKVLAEGFETELIRLQCYEGLTAENALYEWNYTKQLLAVQSNEGRVGATGAVEGGTADSGALDGPNASNATDTPDSSGSDADRPRSVFDDEYLLERPLLRALTAGEDRSPVLLIDEIDRADEAFEAFLLELLSDYQVSIPELGTVSAENPPIVVLTSNRTRGLSDALKRRCLYLHVEPPSFETEYEIVSRKVPELDAAIAAEVCAVVERLREESFLKRPGVAETLDWARAVATLRAEGDRESLSADEIERTIGCLLKEVEDVERIDGSLLERLRDAATAARDRTDAPDP</sequence>
<feature type="region of interest" description="Disordered" evidence="1">
    <location>
        <begin position="109"/>
        <end position="146"/>
    </location>
</feature>
<comment type="caution">
    <text evidence="3">The sequence shown here is derived from an EMBL/GenBank/DDBJ whole genome shotgun (WGS) entry which is preliminary data.</text>
</comment>
<evidence type="ECO:0000313" key="3">
    <source>
        <dbReference type="EMBL" id="ELY36659.1"/>
    </source>
</evidence>
<dbReference type="Proteomes" id="UP000011599">
    <property type="component" value="Unassembled WGS sequence"/>
</dbReference>
<dbReference type="OrthoDB" id="9837at2157"/>
<proteinExistence type="predicted"/>
<keyword evidence="4" id="KW-1185">Reference proteome</keyword>
<reference evidence="3 4" key="1">
    <citation type="journal article" date="2014" name="PLoS Genet.">
        <title>Phylogenetically driven sequencing of extremely halophilic archaea reveals strategies for static and dynamic osmo-response.</title>
        <authorList>
            <person name="Becker E.A."/>
            <person name="Seitzer P.M."/>
            <person name="Tritt A."/>
            <person name="Larsen D."/>
            <person name="Krusor M."/>
            <person name="Yao A.I."/>
            <person name="Wu D."/>
            <person name="Madern D."/>
            <person name="Eisen J.A."/>
            <person name="Darling A.E."/>
            <person name="Facciotti M.T."/>
        </authorList>
    </citation>
    <scope>NUCLEOTIDE SEQUENCE [LARGE SCALE GENOMIC DNA]</scope>
    <source>
        <strain evidence="3 4">GA33</strain>
    </source>
</reference>
<dbReference type="PANTHER" id="PTHR42759:SF1">
    <property type="entry name" value="MAGNESIUM-CHELATASE SUBUNIT CHLD"/>
    <property type="match status" value="1"/>
</dbReference>
<gene>
    <name evidence="3" type="ORF">C496_20800</name>
</gene>
<dbReference type="GO" id="GO:0005524">
    <property type="term" value="F:ATP binding"/>
    <property type="evidence" value="ECO:0007669"/>
    <property type="project" value="InterPro"/>
</dbReference>
<accession>L9VHT2</accession>
<dbReference type="Pfam" id="PF07728">
    <property type="entry name" value="AAA_5"/>
    <property type="match status" value="2"/>
</dbReference>
<organism evidence="3 4">
    <name type="scientific">Natronorubrum tibetense GA33</name>
    <dbReference type="NCBI Taxonomy" id="1114856"/>
    <lineage>
        <taxon>Archaea</taxon>
        <taxon>Methanobacteriati</taxon>
        <taxon>Methanobacteriota</taxon>
        <taxon>Stenosarchaea group</taxon>
        <taxon>Halobacteria</taxon>
        <taxon>Halobacteriales</taxon>
        <taxon>Natrialbaceae</taxon>
        <taxon>Natronorubrum</taxon>
    </lineage>
</organism>
<dbReference type="Gene3D" id="3.40.50.300">
    <property type="entry name" value="P-loop containing nucleotide triphosphate hydrolases"/>
    <property type="match status" value="1"/>
</dbReference>
<dbReference type="PATRIC" id="fig|1114856.3.peg.4293"/>
<dbReference type="EMBL" id="AOHW01000049">
    <property type="protein sequence ID" value="ELY36659.1"/>
    <property type="molecule type" value="Genomic_DNA"/>
</dbReference>
<name>L9VHT2_9EURY</name>
<dbReference type="InterPro" id="IPR003593">
    <property type="entry name" value="AAA+_ATPase"/>
</dbReference>
<feature type="compositionally biased region" description="Polar residues" evidence="1">
    <location>
        <begin position="126"/>
        <end position="139"/>
    </location>
</feature>
<dbReference type="PANTHER" id="PTHR42759">
    <property type="entry name" value="MOXR FAMILY PROTEIN"/>
    <property type="match status" value="1"/>
</dbReference>
<evidence type="ECO:0000313" key="4">
    <source>
        <dbReference type="Proteomes" id="UP000011599"/>
    </source>
</evidence>
<dbReference type="STRING" id="1114856.GCA_000383975_00634"/>
<evidence type="ECO:0000256" key="1">
    <source>
        <dbReference type="SAM" id="MobiDB-lite"/>
    </source>
</evidence>
<dbReference type="GO" id="GO:0016887">
    <property type="term" value="F:ATP hydrolysis activity"/>
    <property type="evidence" value="ECO:0007669"/>
    <property type="project" value="InterPro"/>
</dbReference>
<protein>
    <submittedName>
        <fullName evidence="3">ATPase</fullName>
    </submittedName>
</protein>
<dbReference type="InterPro" id="IPR027417">
    <property type="entry name" value="P-loop_NTPase"/>
</dbReference>